<reference evidence="6 7" key="1">
    <citation type="submission" date="2020-08" db="EMBL/GenBank/DDBJ databases">
        <title>Functional genomics of gut bacteria from endangered species of beetles.</title>
        <authorList>
            <person name="Carlos-Shanley C."/>
        </authorList>
    </citation>
    <scope>NUCLEOTIDE SEQUENCE [LARGE SCALE GENOMIC DNA]</scope>
    <source>
        <strain evidence="6 7">S00239</strain>
    </source>
</reference>
<keyword evidence="2 4" id="KW-0732">Signal</keyword>
<dbReference type="Pfam" id="PF17656">
    <property type="entry name" value="ChapFlgA_N"/>
    <property type="match status" value="1"/>
</dbReference>
<evidence type="ECO:0000256" key="1">
    <source>
        <dbReference type="ARBA" id="ARBA00004418"/>
    </source>
</evidence>
<keyword evidence="7" id="KW-1185">Reference proteome</keyword>
<dbReference type="SMART" id="SM00858">
    <property type="entry name" value="SAF"/>
    <property type="match status" value="1"/>
</dbReference>
<accession>A0A840LE65</accession>
<name>A0A840LE65_9BURK</name>
<evidence type="ECO:0000313" key="6">
    <source>
        <dbReference type="EMBL" id="MBB4843607.1"/>
    </source>
</evidence>
<feature type="signal peptide" evidence="4">
    <location>
        <begin position="1"/>
        <end position="31"/>
    </location>
</feature>
<dbReference type="NCBIfam" id="TIGR03170">
    <property type="entry name" value="flgA_cterm"/>
    <property type="match status" value="1"/>
</dbReference>
<dbReference type="GO" id="GO:0044780">
    <property type="term" value="P:bacterial-type flagellum assembly"/>
    <property type="evidence" value="ECO:0007669"/>
    <property type="project" value="InterPro"/>
</dbReference>
<dbReference type="InterPro" id="IPR013974">
    <property type="entry name" value="SAF"/>
</dbReference>
<evidence type="ECO:0000256" key="4">
    <source>
        <dbReference type="RuleBase" id="RU362063"/>
    </source>
</evidence>
<comment type="similarity">
    <text evidence="4">Belongs to the FlgA family.</text>
</comment>
<dbReference type="InterPro" id="IPR041231">
    <property type="entry name" value="FlgA_N"/>
</dbReference>
<evidence type="ECO:0000313" key="7">
    <source>
        <dbReference type="Proteomes" id="UP000562027"/>
    </source>
</evidence>
<dbReference type="AlphaFoldDB" id="A0A840LE65"/>
<dbReference type="InterPro" id="IPR017585">
    <property type="entry name" value="SAF_FlgA"/>
</dbReference>
<dbReference type="GO" id="GO:0042597">
    <property type="term" value="C:periplasmic space"/>
    <property type="evidence" value="ECO:0007669"/>
    <property type="project" value="UniProtKB-SubCell"/>
</dbReference>
<evidence type="ECO:0000256" key="3">
    <source>
        <dbReference type="ARBA" id="ARBA00022764"/>
    </source>
</evidence>
<keyword evidence="6" id="KW-0966">Cell projection</keyword>
<dbReference type="Gene3D" id="3.90.1210.10">
    <property type="entry name" value="Antifreeze-like/N-acetylneuraminic acid synthase C-terminal domain"/>
    <property type="match status" value="1"/>
</dbReference>
<keyword evidence="6" id="KW-0282">Flagellum</keyword>
<gene>
    <name evidence="6" type="ORF">HNP55_002130</name>
</gene>
<feature type="chain" id="PRO_5033108728" description="Flagella basal body P-ring formation protein FlgA" evidence="4">
    <location>
        <begin position="32"/>
        <end position="245"/>
    </location>
</feature>
<dbReference type="CDD" id="cd11614">
    <property type="entry name" value="SAF_CpaB_FlgA_like"/>
    <property type="match status" value="1"/>
</dbReference>
<dbReference type="RefSeq" id="WP_184299053.1">
    <property type="nucleotide sequence ID" value="NZ_JACHLP010000004.1"/>
</dbReference>
<protein>
    <recommendedName>
        <fullName evidence="4">Flagella basal body P-ring formation protein FlgA</fullName>
    </recommendedName>
</protein>
<organism evidence="6 7">
    <name type="scientific">Roseateles oligotrophus</name>
    <dbReference type="NCBI Taxonomy" id="1769250"/>
    <lineage>
        <taxon>Bacteria</taxon>
        <taxon>Pseudomonadati</taxon>
        <taxon>Pseudomonadota</taxon>
        <taxon>Betaproteobacteria</taxon>
        <taxon>Burkholderiales</taxon>
        <taxon>Sphaerotilaceae</taxon>
        <taxon>Roseateles</taxon>
    </lineage>
</organism>
<dbReference type="PANTHER" id="PTHR36307:SF1">
    <property type="entry name" value="FLAGELLA BASAL BODY P-RING FORMATION PROTEIN FLGA"/>
    <property type="match status" value="1"/>
</dbReference>
<comment type="caution">
    <text evidence="6">The sequence shown here is derived from an EMBL/GenBank/DDBJ whole genome shotgun (WGS) entry which is preliminary data.</text>
</comment>
<sequence>MFQIRPSSLLRRARLAAPWLGLLLALPVVQAQEVAGLAPDLIARVQQLAQNGARAGMPAEARVVVEVGKLDPRLRLAPCLQVQPYLPAGLQMWGQTRIGLRCMDGRARWNVSLPVRVRVFARAVVASDPLPAGAVLVQEQLSMAEIDIAAEAGAVFSDATALQGRTLARPLAAGEAVRSPSLKLRQVFAAGDSVTVLASGPGYSVAGEGQALAAGLEGQNVKVRFENGRVVTGRAIGERRVEVLL</sequence>
<keyword evidence="6" id="KW-0969">Cilium</keyword>
<keyword evidence="3 4" id="KW-0574">Periplasm</keyword>
<dbReference type="Proteomes" id="UP000562027">
    <property type="component" value="Unassembled WGS sequence"/>
</dbReference>
<dbReference type="Gene3D" id="2.30.30.760">
    <property type="match status" value="1"/>
</dbReference>
<dbReference type="InterPro" id="IPR039246">
    <property type="entry name" value="Flagellar_FlgA"/>
</dbReference>
<dbReference type="PANTHER" id="PTHR36307">
    <property type="entry name" value="FLAGELLA BASAL BODY P-RING FORMATION PROTEIN FLGA"/>
    <property type="match status" value="1"/>
</dbReference>
<dbReference type="Pfam" id="PF13144">
    <property type="entry name" value="ChapFlgA"/>
    <property type="match status" value="1"/>
</dbReference>
<evidence type="ECO:0000259" key="5">
    <source>
        <dbReference type="SMART" id="SM00858"/>
    </source>
</evidence>
<evidence type="ECO:0000256" key="2">
    <source>
        <dbReference type="ARBA" id="ARBA00022729"/>
    </source>
</evidence>
<comment type="subcellular location">
    <subcellularLocation>
        <location evidence="1 4">Periplasm</location>
    </subcellularLocation>
</comment>
<proteinExistence type="inferred from homology"/>
<keyword evidence="4" id="KW-1005">Bacterial flagellum biogenesis</keyword>
<feature type="domain" description="SAF" evidence="5">
    <location>
        <begin position="121"/>
        <end position="183"/>
    </location>
</feature>
<comment type="function">
    <text evidence="4">Involved in the assembly process of the P-ring formation. It may associate with FlgF on the rod constituting a structure essential for the P-ring assembly or may act as a modulator protein for the P-ring assembly.</text>
</comment>
<dbReference type="EMBL" id="JACHLP010000004">
    <property type="protein sequence ID" value="MBB4843607.1"/>
    <property type="molecule type" value="Genomic_DNA"/>
</dbReference>